<dbReference type="Proteomes" id="UP000019586">
    <property type="component" value="Chromosome"/>
</dbReference>
<sequence length="31" mass="3654">MQFSLSTIKTTQLISKIKNNFHFNFNLSLTH</sequence>
<protein>
    <submittedName>
        <fullName evidence="1">Uncharacterized protein</fullName>
    </submittedName>
</protein>
<gene>
    <name evidence="1" type="ORF">KPNJ2_05197</name>
</gene>
<dbReference type="AlphaFoldDB" id="W8UPY9"/>
<organism evidence="1 2">
    <name type="scientific">Klebsiella pneumoniae 30684/NJST258_2</name>
    <dbReference type="NCBI Taxonomy" id="1420013"/>
    <lineage>
        <taxon>Bacteria</taxon>
        <taxon>Pseudomonadati</taxon>
        <taxon>Pseudomonadota</taxon>
        <taxon>Gammaproteobacteria</taxon>
        <taxon>Enterobacterales</taxon>
        <taxon>Enterobacteriaceae</taxon>
        <taxon>Klebsiella/Raoultella group</taxon>
        <taxon>Klebsiella</taxon>
        <taxon>Klebsiella pneumoniae complex</taxon>
    </lineage>
</organism>
<evidence type="ECO:0000313" key="2">
    <source>
        <dbReference type="Proteomes" id="UP000019586"/>
    </source>
</evidence>
<evidence type="ECO:0000313" key="1">
    <source>
        <dbReference type="EMBL" id="AHM81969.1"/>
    </source>
</evidence>
<proteinExistence type="predicted"/>
<name>W8UPY9_KLEPN</name>
<reference evidence="1 2" key="1">
    <citation type="journal article" date="2014" name="Proc. Natl. Acad. Sci. U.S.A.">
        <title>Molecular dissection of the evolution of carbapenem-resistant multilocus sequence type 258 Klebsiella pneumoniae.</title>
        <authorList>
            <person name="Deleo F.R."/>
            <person name="Chen L."/>
            <person name="Porcella S.F."/>
            <person name="Martens C.A."/>
            <person name="Kobayashi S.D."/>
            <person name="Porter A.R."/>
            <person name="Chavda K.D."/>
            <person name="Jacobs M.R."/>
            <person name="Mathema B."/>
            <person name="Olsen R.J."/>
            <person name="Bonomo R.A."/>
            <person name="Musser J.M."/>
            <person name="Kreiswirth B.N."/>
        </authorList>
    </citation>
    <scope>NUCLEOTIDE SEQUENCE [LARGE SCALE GENOMIC DNA]</scope>
    <source>
        <strain evidence="1">30684/NJST258_2</strain>
    </source>
</reference>
<dbReference type="EMBL" id="CP006918">
    <property type="protein sequence ID" value="AHM81969.1"/>
    <property type="molecule type" value="Genomic_DNA"/>
</dbReference>
<dbReference type="KEGG" id="kps:KPNJ2_05197"/>
<dbReference type="HOGENOM" id="CLU_3397005_0_0_6"/>
<accession>W8UPY9</accession>